<dbReference type="EMBL" id="QMFB01000002">
    <property type="protein sequence ID" value="RAV22239.1"/>
    <property type="molecule type" value="Genomic_DNA"/>
</dbReference>
<evidence type="ECO:0000313" key="2">
    <source>
        <dbReference type="Proteomes" id="UP000250369"/>
    </source>
</evidence>
<reference evidence="1 2" key="1">
    <citation type="journal article" date="2009" name="Int. J. Syst. Evol. Microbiol.">
        <title>Paenibacillus contaminans sp. nov., isolated from a contaminated laboratory plate.</title>
        <authorList>
            <person name="Chou J.H."/>
            <person name="Lee J.H."/>
            <person name="Lin M.C."/>
            <person name="Chang P.S."/>
            <person name="Arun A.B."/>
            <person name="Young C.C."/>
            <person name="Chen W.M."/>
        </authorList>
    </citation>
    <scope>NUCLEOTIDE SEQUENCE [LARGE SCALE GENOMIC DNA]</scope>
    <source>
        <strain evidence="1 2">CKOBP-6</strain>
    </source>
</reference>
<evidence type="ECO:0000313" key="1">
    <source>
        <dbReference type="EMBL" id="RAV22239.1"/>
    </source>
</evidence>
<accession>A0A329MQM6</accession>
<dbReference type="OrthoDB" id="2674087at2"/>
<comment type="caution">
    <text evidence="1">The sequence shown here is derived from an EMBL/GenBank/DDBJ whole genome shotgun (WGS) entry which is preliminary data.</text>
</comment>
<proteinExistence type="predicted"/>
<keyword evidence="2" id="KW-1185">Reference proteome</keyword>
<dbReference type="RefSeq" id="WP_113029646.1">
    <property type="nucleotide sequence ID" value="NZ_QMFB01000002.1"/>
</dbReference>
<gene>
    <name evidence="1" type="ORF">DQG23_04610</name>
</gene>
<name>A0A329MQM6_9BACL</name>
<dbReference type="AlphaFoldDB" id="A0A329MQM6"/>
<dbReference type="Proteomes" id="UP000250369">
    <property type="component" value="Unassembled WGS sequence"/>
</dbReference>
<sequence>MSLHEQLKEKKKRGELSAADLTEEVLKTLFWDEELITKQIGDLFDLKHTQVRSLIAKYDLQLYNKRSLDLASMFSKVAAASELKGRMESRLEQNVSMVNVIISCARCGHAVVLNEDEGKKSFVGSKLNDDGNFSLFIATEESIDPEVTEEFVESLSSAKDTNELKEILEKDIPDNVDFDSRLDQIMIKCTGCGDYLDLVGFYE</sequence>
<protein>
    <submittedName>
        <fullName evidence="1">Uncharacterized protein</fullName>
    </submittedName>
</protein>
<organism evidence="1 2">
    <name type="scientific">Paenibacillus contaminans</name>
    <dbReference type="NCBI Taxonomy" id="450362"/>
    <lineage>
        <taxon>Bacteria</taxon>
        <taxon>Bacillati</taxon>
        <taxon>Bacillota</taxon>
        <taxon>Bacilli</taxon>
        <taxon>Bacillales</taxon>
        <taxon>Paenibacillaceae</taxon>
        <taxon>Paenibacillus</taxon>
    </lineage>
</organism>